<keyword evidence="5" id="KW-1185">Reference proteome</keyword>
<dbReference type="EMBL" id="KV878215">
    <property type="protein sequence ID" value="OJJ32535.1"/>
    <property type="molecule type" value="Genomic_DNA"/>
</dbReference>
<dbReference type="InterPro" id="IPR036736">
    <property type="entry name" value="ACP-like_sf"/>
</dbReference>
<dbReference type="PROSITE" id="PS50075">
    <property type="entry name" value="CARRIER"/>
    <property type="match status" value="1"/>
</dbReference>
<dbReference type="STRING" id="1073089.A0A1L9RC84"/>
<keyword evidence="1" id="KW-0596">Phosphopantetheine</keyword>
<dbReference type="Pfam" id="PF00501">
    <property type="entry name" value="AMP-binding"/>
    <property type="match status" value="1"/>
</dbReference>
<dbReference type="PANTHER" id="PTHR43439:SF2">
    <property type="entry name" value="ENZYME, PUTATIVE (JCVI)-RELATED"/>
    <property type="match status" value="1"/>
</dbReference>
<accession>A0A1L9RC84</accession>
<dbReference type="InterPro" id="IPR009081">
    <property type="entry name" value="PP-bd_ACP"/>
</dbReference>
<dbReference type="PROSITE" id="PS00455">
    <property type="entry name" value="AMP_BINDING"/>
    <property type="match status" value="1"/>
</dbReference>
<dbReference type="InterPro" id="IPR051414">
    <property type="entry name" value="Adenylate-forming_Reductase"/>
</dbReference>
<dbReference type="SUPFAM" id="SSF51735">
    <property type="entry name" value="NAD(P)-binding Rossmann-fold domains"/>
    <property type="match status" value="1"/>
</dbReference>
<dbReference type="RefSeq" id="XP_040686212.1">
    <property type="nucleotide sequence ID" value="XM_040838013.1"/>
</dbReference>
<proteinExistence type="predicted"/>
<gene>
    <name evidence="4" type="ORF">ASPWEDRAFT_54108</name>
</gene>
<dbReference type="PANTHER" id="PTHR43439">
    <property type="entry name" value="PHENYLACETATE-COENZYME A LIGASE"/>
    <property type="match status" value="1"/>
</dbReference>
<evidence type="ECO:0000259" key="3">
    <source>
        <dbReference type="PROSITE" id="PS50075"/>
    </source>
</evidence>
<name>A0A1L9RC84_ASPWE</name>
<dbReference type="AlphaFoldDB" id="A0A1L9RC84"/>
<dbReference type="SUPFAM" id="SSF56801">
    <property type="entry name" value="Acetyl-CoA synthetase-like"/>
    <property type="match status" value="1"/>
</dbReference>
<dbReference type="Gene3D" id="3.40.50.720">
    <property type="entry name" value="NAD(P)-binding Rossmann-like Domain"/>
    <property type="match status" value="1"/>
</dbReference>
<organism evidence="4 5">
    <name type="scientific">Aspergillus wentii DTO 134E9</name>
    <dbReference type="NCBI Taxonomy" id="1073089"/>
    <lineage>
        <taxon>Eukaryota</taxon>
        <taxon>Fungi</taxon>
        <taxon>Dikarya</taxon>
        <taxon>Ascomycota</taxon>
        <taxon>Pezizomycotina</taxon>
        <taxon>Eurotiomycetes</taxon>
        <taxon>Eurotiomycetidae</taxon>
        <taxon>Eurotiales</taxon>
        <taxon>Aspergillaceae</taxon>
        <taxon>Aspergillus</taxon>
        <taxon>Aspergillus subgen. Cremei</taxon>
    </lineage>
</organism>
<keyword evidence="2" id="KW-0597">Phosphoprotein</keyword>
<dbReference type="InterPro" id="IPR006162">
    <property type="entry name" value="Ppantetheine_attach_site"/>
</dbReference>
<dbReference type="VEuPathDB" id="FungiDB:ASPWEDRAFT_54108"/>
<protein>
    <recommendedName>
        <fullName evidence="3">Carrier domain-containing protein</fullName>
    </recommendedName>
</protein>
<evidence type="ECO:0000313" key="4">
    <source>
        <dbReference type="EMBL" id="OJJ32535.1"/>
    </source>
</evidence>
<dbReference type="InterPro" id="IPR020845">
    <property type="entry name" value="AMP-binding_CS"/>
</dbReference>
<dbReference type="PROSITE" id="PS00012">
    <property type="entry name" value="PHOSPHOPANTETHEINE"/>
    <property type="match status" value="1"/>
</dbReference>
<reference evidence="5" key="1">
    <citation type="journal article" date="2017" name="Genome Biol.">
        <title>Comparative genomics reveals high biological diversity and specific adaptations in the industrially and medically important fungal genus Aspergillus.</title>
        <authorList>
            <person name="de Vries R.P."/>
            <person name="Riley R."/>
            <person name="Wiebenga A."/>
            <person name="Aguilar-Osorio G."/>
            <person name="Amillis S."/>
            <person name="Uchima C.A."/>
            <person name="Anderluh G."/>
            <person name="Asadollahi M."/>
            <person name="Askin M."/>
            <person name="Barry K."/>
            <person name="Battaglia E."/>
            <person name="Bayram O."/>
            <person name="Benocci T."/>
            <person name="Braus-Stromeyer S.A."/>
            <person name="Caldana C."/>
            <person name="Canovas D."/>
            <person name="Cerqueira G.C."/>
            <person name="Chen F."/>
            <person name="Chen W."/>
            <person name="Choi C."/>
            <person name="Clum A."/>
            <person name="Dos Santos R.A."/>
            <person name="Damasio A.R."/>
            <person name="Diallinas G."/>
            <person name="Emri T."/>
            <person name="Fekete E."/>
            <person name="Flipphi M."/>
            <person name="Freyberg S."/>
            <person name="Gallo A."/>
            <person name="Gournas C."/>
            <person name="Habgood R."/>
            <person name="Hainaut M."/>
            <person name="Harispe M.L."/>
            <person name="Henrissat B."/>
            <person name="Hilden K.S."/>
            <person name="Hope R."/>
            <person name="Hossain A."/>
            <person name="Karabika E."/>
            <person name="Karaffa L."/>
            <person name="Karanyi Z."/>
            <person name="Krasevec N."/>
            <person name="Kuo A."/>
            <person name="Kusch H."/>
            <person name="LaButti K."/>
            <person name="Lagendijk E.L."/>
            <person name="Lapidus A."/>
            <person name="Levasseur A."/>
            <person name="Lindquist E."/>
            <person name="Lipzen A."/>
            <person name="Logrieco A.F."/>
            <person name="MacCabe A."/>
            <person name="Maekelae M.R."/>
            <person name="Malavazi I."/>
            <person name="Melin P."/>
            <person name="Meyer V."/>
            <person name="Mielnichuk N."/>
            <person name="Miskei M."/>
            <person name="Molnar A.P."/>
            <person name="Mule G."/>
            <person name="Ngan C.Y."/>
            <person name="Orejas M."/>
            <person name="Orosz E."/>
            <person name="Ouedraogo J.P."/>
            <person name="Overkamp K.M."/>
            <person name="Park H.-S."/>
            <person name="Perrone G."/>
            <person name="Piumi F."/>
            <person name="Punt P.J."/>
            <person name="Ram A.F."/>
            <person name="Ramon A."/>
            <person name="Rauscher S."/>
            <person name="Record E."/>
            <person name="Riano-Pachon D.M."/>
            <person name="Robert V."/>
            <person name="Roehrig J."/>
            <person name="Ruller R."/>
            <person name="Salamov A."/>
            <person name="Salih N.S."/>
            <person name="Samson R.A."/>
            <person name="Sandor E."/>
            <person name="Sanguinetti M."/>
            <person name="Schuetze T."/>
            <person name="Sepcic K."/>
            <person name="Shelest E."/>
            <person name="Sherlock G."/>
            <person name="Sophianopoulou V."/>
            <person name="Squina F.M."/>
            <person name="Sun H."/>
            <person name="Susca A."/>
            <person name="Todd R.B."/>
            <person name="Tsang A."/>
            <person name="Unkles S.E."/>
            <person name="van de Wiele N."/>
            <person name="van Rossen-Uffink D."/>
            <person name="Oliveira J.V."/>
            <person name="Vesth T.C."/>
            <person name="Visser J."/>
            <person name="Yu J.-H."/>
            <person name="Zhou M."/>
            <person name="Andersen M.R."/>
            <person name="Archer D.B."/>
            <person name="Baker S.E."/>
            <person name="Benoit I."/>
            <person name="Brakhage A.A."/>
            <person name="Braus G.H."/>
            <person name="Fischer R."/>
            <person name="Frisvad J.C."/>
            <person name="Goldman G.H."/>
            <person name="Houbraken J."/>
            <person name="Oakley B."/>
            <person name="Pocsi I."/>
            <person name="Scazzocchio C."/>
            <person name="Seiboth B."/>
            <person name="vanKuyk P.A."/>
            <person name="Wortman J."/>
            <person name="Dyer P.S."/>
            <person name="Grigoriev I.V."/>
        </authorList>
    </citation>
    <scope>NUCLEOTIDE SEQUENCE [LARGE SCALE GENOMIC DNA]</scope>
    <source>
        <strain evidence="5">DTO 134E9</strain>
    </source>
</reference>
<dbReference type="Proteomes" id="UP000184383">
    <property type="component" value="Unassembled WGS sequence"/>
</dbReference>
<dbReference type="OrthoDB" id="429813at2759"/>
<dbReference type="Gene3D" id="1.10.1200.10">
    <property type="entry name" value="ACP-like"/>
    <property type="match status" value="1"/>
</dbReference>
<dbReference type="InterPro" id="IPR013120">
    <property type="entry name" value="FAR_NAD-bd"/>
</dbReference>
<dbReference type="SUPFAM" id="SSF47336">
    <property type="entry name" value="ACP-like"/>
    <property type="match status" value="1"/>
</dbReference>
<evidence type="ECO:0000256" key="1">
    <source>
        <dbReference type="ARBA" id="ARBA00022450"/>
    </source>
</evidence>
<dbReference type="InterPro" id="IPR000873">
    <property type="entry name" value="AMP-dep_synth/lig_dom"/>
</dbReference>
<dbReference type="GeneID" id="63753861"/>
<evidence type="ECO:0000313" key="5">
    <source>
        <dbReference type="Proteomes" id="UP000184383"/>
    </source>
</evidence>
<dbReference type="Gene3D" id="3.40.50.12780">
    <property type="entry name" value="N-terminal domain of ligase-like"/>
    <property type="match status" value="1"/>
</dbReference>
<feature type="domain" description="Carrier" evidence="3">
    <location>
        <begin position="547"/>
        <end position="629"/>
    </location>
</feature>
<dbReference type="InterPro" id="IPR036291">
    <property type="entry name" value="NAD(P)-bd_dom_sf"/>
</dbReference>
<dbReference type="Pfam" id="PF23562">
    <property type="entry name" value="AMP-binding_C_3"/>
    <property type="match status" value="1"/>
</dbReference>
<evidence type="ECO:0000256" key="2">
    <source>
        <dbReference type="ARBA" id="ARBA00022553"/>
    </source>
</evidence>
<dbReference type="Pfam" id="PF07993">
    <property type="entry name" value="NAD_binding_4"/>
    <property type="match status" value="1"/>
</dbReference>
<sequence>MTYKVNTQSNKRLLVDVLQNPAIREKLYCIHPVLNDLNNGWREITYGDLHRAVDYLSWWITDRLGPEEKQTVGYLGANDIRYAVFVLACIKTGHVGLLLSTRNSQQAFRHLFDRTESTKLLFTGDKTRLVNDIQSNRAENEKLETFEIPTLRDIFAASPEPYPFDKKYADVEDQPVIIVHSSGTTGFPKPVYITHGYVATLDNMKNLPLPPGRKHGLFTFSAGQRRRLNTSPFFHFVGIVALSECIFFETPLVVCPDRHITIDLLQRIMDEAKPEWMLTTPSLLEDFTKTPEGLEVLSRFHRIDYGGAPMRAESAKILSKRVQLQTALGSTETGYTGTLFCGGEESDVLEFNPYFGVKLEDTGDGVYEIVIPRQEHRDFHGIFHTMPDLQEYHTGDLVIPHGAEGKWKYYGRRYDVIVLSNGEKFNPIEMEKMVETHPLVSKAVVVGQGRFDAALLVQPHWNEVGDDADSAILEKIMPAIDKMNTIAPGHGRVLPNRVILGSREKPFKVSPKNTIQRKMILADYKDEIDQVYTNNEIALVAELPRTTAYEDIRRFIRATISHLAKIEDINEEQSIFTMGLDSLHALQLSQTLQTAARHLQPKEQSEINSQHIYTNPSVNQLSQFFHSLVTGHHPISPKSNRSSKITDLIDRFSRGFGQKHTVLLTGSTGSLGSYILHELLLDMSIVKIYSLNRSPDADRRQLESFTSKGLSIHPSQLNKIEYVHSNLGEENLGLDEFTYKKMTASVDTIIHNAWMVNFNYGVEAFEYPHLAGVRRLIEFVLESPRRPHLHFISSVSTAGAWNVDDSPTIPENIVHNPDIALRQGYGESKYIAERMCEAASTQCGISTSIHRVGQLGGPTSRKGMWNKQEWVPSLIHSSKTIGKIPESLGALPVDWVPIDMAARIVIDIVHTSHGKGSCGVFHVVNPSPSDWSSLIPTIQRFCHVTPISLEDWINTLQSDSSGIQDRPALKLLDFFKGIQGSGKGQPLFEVKQSKAASKKMRELPPIDGAIMDNWMRQWGFK</sequence>
<dbReference type="InterPro" id="IPR042099">
    <property type="entry name" value="ANL_N_sf"/>
</dbReference>